<dbReference type="AlphaFoldDB" id="A0A929G2G7"/>
<keyword evidence="4" id="KW-1185">Reference proteome</keyword>
<dbReference type="EMBL" id="JADEYC010000025">
    <property type="protein sequence ID" value="MBE9375773.1"/>
    <property type="molecule type" value="Genomic_DNA"/>
</dbReference>
<evidence type="ECO:0000256" key="2">
    <source>
        <dbReference type="SAM" id="Phobius"/>
    </source>
</evidence>
<accession>A0A929G2G7</accession>
<dbReference type="InterPro" id="IPR007436">
    <property type="entry name" value="DUF485"/>
</dbReference>
<reference evidence="3" key="1">
    <citation type="submission" date="2020-10" db="EMBL/GenBank/DDBJ databases">
        <title>Diversity and distribution of actinomycetes associated with coral in the coast of Hainan.</title>
        <authorList>
            <person name="Li F."/>
        </authorList>
    </citation>
    <scope>NUCLEOTIDE SEQUENCE</scope>
    <source>
        <strain evidence="3">HNM0983</strain>
    </source>
</reference>
<gene>
    <name evidence="3" type="ORF">IQ251_15070</name>
</gene>
<keyword evidence="2" id="KW-0812">Transmembrane</keyword>
<feature type="region of interest" description="Disordered" evidence="1">
    <location>
        <begin position="1"/>
        <end position="37"/>
    </location>
</feature>
<proteinExistence type="predicted"/>
<evidence type="ECO:0000313" key="4">
    <source>
        <dbReference type="Proteomes" id="UP000598360"/>
    </source>
</evidence>
<feature type="transmembrane region" description="Helical" evidence="2">
    <location>
        <begin position="60"/>
        <end position="84"/>
    </location>
</feature>
<organism evidence="3 4">
    <name type="scientific">Saccharopolyspora montiporae</name>
    <dbReference type="NCBI Taxonomy" id="2781240"/>
    <lineage>
        <taxon>Bacteria</taxon>
        <taxon>Bacillati</taxon>
        <taxon>Actinomycetota</taxon>
        <taxon>Actinomycetes</taxon>
        <taxon>Pseudonocardiales</taxon>
        <taxon>Pseudonocardiaceae</taxon>
        <taxon>Saccharopolyspora</taxon>
    </lineage>
</organism>
<name>A0A929G2G7_9PSEU</name>
<feature type="transmembrane region" description="Helical" evidence="2">
    <location>
        <begin position="90"/>
        <end position="113"/>
    </location>
</feature>
<dbReference type="Proteomes" id="UP000598360">
    <property type="component" value="Unassembled WGS sequence"/>
</dbReference>
<evidence type="ECO:0000313" key="3">
    <source>
        <dbReference type="EMBL" id="MBE9375773.1"/>
    </source>
</evidence>
<keyword evidence="2" id="KW-0472">Membrane</keyword>
<evidence type="ECO:0000256" key="1">
    <source>
        <dbReference type="SAM" id="MobiDB-lite"/>
    </source>
</evidence>
<dbReference type="Pfam" id="PF04341">
    <property type="entry name" value="DUF485"/>
    <property type="match status" value="1"/>
</dbReference>
<sequence length="140" mass="15417">MSNAIRSAPREPAPQDPTAARFGGISRSSMRPPVAAGPPDYRAVVDSAEFQQLRTRFRAFVFPMSALFLAWYLTYVVIAAYAPAFMGTPVLGLINVGLLMGLGQFVSTVLIALGYRRYAERRVDPLIDDLRADPPREGDR</sequence>
<dbReference type="PANTHER" id="PTHR38441">
    <property type="entry name" value="INTEGRAL MEMBRANE PROTEIN-RELATED"/>
    <property type="match status" value="1"/>
</dbReference>
<comment type="caution">
    <text evidence="3">The sequence shown here is derived from an EMBL/GenBank/DDBJ whole genome shotgun (WGS) entry which is preliminary data.</text>
</comment>
<keyword evidence="2" id="KW-1133">Transmembrane helix</keyword>
<dbReference type="PANTHER" id="PTHR38441:SF1">
    <property type="entry name" value="MEMBRANE PROTEIN"/>
    <property type="match status" value="1"/>
</dbReference>
<protein>
    <submittedName>
        <fullName evidence="3">DUF485 domain-containing protein</fullName>
    </submittedName>
</protein>